<keyword evidence="1" id="KW-0732">Signal</keyword>
<proteinExistence type="predicted"/>
<protein>
    <submittedName>
        <fullName evidence="5">S9 family peptidase</fullName>
    </submittedName>
</protein>
<reference evidence="5 6" key="1">
    <citation type="journal article" date="2021" name="MBio">
        <title>Poor Competitiveness of Bradyrhizobium in Pigeon Pea Root Colonization in Indian Soils.</title>
        <authorList>
            <person name="Chalasani D."/>
            <person name="Basu A."/>
            <person name="Pullabhotla S.V.S.R.N."/>
            <person name="Jorrin B."/>
            <person name="Neal A.L."/>
            <person name="Poole P.S."/>
            <person name="Podile A.R."/>
            <person name="Tkacz A."/>
        </authorList>
    </citation>
    <scope>NUCLEOTIDE SEQUENCE [LARGE SCALE GENOMIC DNA]</scope>
    <source>
        <strain evidence="5 6">HU12</strain>
    </source>
</reference>
<feature type="compositionally biased region" description="Low complexity" evidence="3">
    <location>
        <begin position="212"/>
        <end position="231"/>
    </location>
</feature>
<dbReference type="Gene3D" id="3.40.50.1820">
    <property type="entry name" value="alpha/beta hydrolase"/>
    <property type="match status" value="1"/>
</dbReference>
<feature type="region of interest" description="Disordered" evidence="3">
    <location>
        <begin position="212"/>
        <end position="251"/>
    </location>
</feature>
<name>A0ABS7HY24_9MICO</name>
<dbReference type="RefSeq" id="WP_220339623.1">
    <property type="nucleotide sequence ID" value="NZ_JAEUAX010000005.1"/>
</dbReference>
<dbReference type="PANTHER" id="PTHR42776:SF13">
    <property type="entry name" value="DIPEPTIDYL-PEPTIDASE 5"/>
    <property type="match status" value="1"/>
</dbReference>
<keyword evidence="6" id="KW-1185">Reference proteome</keyword>
<dbReference type="SUPFAM" id="SSF82171">
    <property type="entry name" value="DPP6 N-terminal domain-like"/>
    <property type="match status" value="1"/>
</dbReference>
<gene>
    <name evidence="5" type="ORF">JNB61_10860</name>
</gene>
<evidence type="ECO:0000259" key="4">
    <source>
        <dbReference type="Pfam" id="PF00326"/>
    </source>
</evidence>
<evidence type="ECO:0000313" key="6">
    <source>
        <dbReference type="Proteomes" id="UP000777440"/>
    </source>
</evidence>
<dbReference type="InterPro" id="IPR029058">
    <property type="entry name" value="AB_hydrolase_fold"/>
</dbReference>
<sequence>MSTPANSTPFDSLTDYIALPRVEALALSPDGKTAVLTVAALKKDGTGYDRSLWAVPATSGGTPRRLTRSAKGEAGAAFTANGDILFVSARPDADAEADDESGQLWLLPATGGEARPVTRLAGGVDGIAATADASARLVITASLLPGAETLEGEAALRAKRKEKKVSAILHDTYPVRYWDRDLGPGEPHLLAIDIDALEDTIAAAVADAAAQDASETDAAAPGADGEGAASASEEKPYPPTLPRPRDLTPKPVRSLDHAEAALTPDGSTLVVSLEHREQRAGRRVIVAIDTATGERTTLFDEIGVDYEMPAISHDGTRLAYLRTVKSSPAAPTDYEIWVAGIDGGDPRRVAAEWDRWASSLAFAADDAALIATADDDGRGPVFRIPLDAGAPAKLTDDDFAYSNVVVDRGTGEIVALRSSWGVPPHPVRIARDGVVTPLATPAPAPAAPGSITEVETTAEDGARVRGWLLLPEGASAEAPAPLLLWIHGGPLNSWNAWSWRWAPLLAVARGYAVLLPDPALSTGYGLDFIARGWNSWGGKPYTDLLSITDAALARDDIDEARTAAMGGSFGGYMANWVAGHTDRFRAIVTHASLWALDQFAGTTDSSEYWQRIFTPEAMIEHSPHRFVRDIRTPLLVVHGDKDYRVPIGEGLRLWSELAEHHADEQGRMPHRFLYFPDENHWVLKPQHAVVWYETVFAFLGEHVLGADPSRYELLG</sequence>
<dbReference type="Proteomes" id="UP000777440">
    <property type="component" value="Unassembled WGS sequence"/>
</dbReference>
<dbReference type="PANTHER" id="PTHR42776">
    <property type="entry name" value="SERINE PEPTIDASE S9 FAMILY MEMBER"/>
    <property type="match status" value="1"/>
</dbReference>
<dbReference type="InterPro" id="IPR001375">
    <property type="entry name" value="Peptidase_S9_cat"/>
</dbReference>
<accession>A0ABS7HY24</accession>
<evidence type="ECO:0000256" key="3">
    <source>
        <dbReference type="SAM" id="MobiDB-lite"/>
    </source>
</evidence>
<evidence type="ECO:0000256" key="1">
    <source>
        <dbReference type="ARBA" id="ARBA00022729"/>
    </source>
</evidence>
<feature type="domain" description="Peptidase S9 prolyl oligopeptidase catalytic" evidence="4">
    <location>
        <begin position="497"/>
        <end position="703"/>
    </location>
</feature>
<dbReference type="Pfam" id="PF00326">
    <property type="entry name" value="Peptidase_S9"/>
    <property type="match status" value="1"/>
</dbReference>
<evidence type="ECO:0000256" key="2">
    <source>
        <dbReference type="ARBA" id="ARBA00022801"/>
    </source>
</evidence>
<evidence type="ECO:0000313" key="5">
    <source>
        <dbReference type="EMBL" id="MBW9110272.1"/>
    </source>
</evidence>
<comment type="caution">
    <text evidence="5">The sequence shown here is derived from an EMBL/GenBank/DDBJ whole genome shotgun (WGS) entry which is preliminary data.</text>
</comment>
<dbReference type="Gene3D" id="2.120.10.30">
    <property type="entry name" value="TolB, C-terminal domain"/>
    <property type="match status" value="2"/>
</dbReference>
<organism evidence="5 6">
    <name type="scientific">Microbacterium ureisolvens</name>
    <dbReference type="NCBI Taxonomy" id="2781186"/>
    <lineage>
        <taxon>Bacteria</taxon>
        <taxon>Bacillati</taxon>
        <taxon>Actinomycetota</taxon>
        <taxon>Actinomycetes</taxon>
        <taxon>Micrococcales</taxon>
        <taxon>Microbacteriaceae</taxon>
        <taxon>Microbacterium</taxon>
    </lineage>
</organism>
<keyword evidence="2" id="KW-0378">Hydrolase</keyword>
<dbReference type="SUPFAM" id="SSF53474">
    <property type="entry name" value="alpha/beta-Hydrolases"/>
    <property type="match status" value="1"/>
</dbReference>
<dbReference type="EMBL" id="JAEUAX010000005">
    <property type="protein sequence ID" value="MBW9110272.1"/>
    <property type="molecule type" value="Genomic_DNA"/>
</dbReference>
<dbReference type="InterPro" id="IPR011042">
    <property type="entry name" value="6-blade_b-propeller_TolB-like"/>
</dbReference>